<dbReference type="InterPro" id="IPR001539">
    <property type="entry name" value="Peptidase_U32"/>
</dbReference>
<dbReference type="GO" id="GO:0006508">
    <property type="term" value="P:proteolysis"/>
    <property type="evidence" value="ECO:0007669"/>
    <property type="project" value="UniProtKB-KW"/>
</dbReference>
<evidence type="ECO:0000313" key="2">
    <source>
        <dbReference type="EMBL" id="MBB5349350.1"/>
    </source>
</evidence>
<organism evidence="2 3">
    <name type="scientific">Desulfoprunum benzoelyticum</name>
    <dbReference type="NCBI Taxonomy" id="1506996"/>
    <lineage>
        <taxon>Bacteria</taxon>
        <taxon>Pseudomonadati</taxon>
        <taxon>Thermodesulfobacteriota</taxon>
        <taxon>Desulfobulbia</taxon>
        <taxon>Desulfobulbales</taxon>
        <taxon>Desulfobulbaceae</taxon>
        <taxon>Desulfoprunum</taxon>
    </lineage>
</organism>
<sequence>MELLAPAGTIENFHAAFEAGADAVYVGAPGFNARNLARDLRLEEIGAMIRFCHERGKKLYVAANSLILERELPLVAETLAQLEFLGPDALIVQDLGLIRLIRRYFPKLRLHASTLMTAHNSPAVSALAGLGCQRVVLARELTVREIAAIRARSEVELEVFIHGAMCFSYSGLCLFSSFLGGKSGLRGRCVQPCRRAYTVAGKGKGGTGGKGGSYLFSMNDLSGLEAVPALREMGVASLKIEGRLRSAHYVRTVVGAYRMVIDAAPHELETVMIEAGARVRQAMSRKVTPGYFFSPQPQDAVTPHHSGNIGLHLGRAEKFTATGEGRYCSVALKEDLAVGDRLRLHLEPSGERLAFTVKEMYLGRQAIEAAEAATLVRIALPPACPAQPGQNLDLYKVDTAGGGAAEMPKLAVAEVKTALAGYRSRLVRRLRGIAREVWEQDQSRTGDRHGRGDRRTPGAPVAARRNRGVAAGRTTLEWWLRTDSFKVLQTRLPFAPDRFLLSFDKGLVSQAGQIRRLLGNRARDVIWGLPPVIQEQDLTRTHKQIGNLLRSGYKSFQISHIGQLDFFAGERVHLHGDYTFNLLNSQAVAAVATAGLESVQLCIEADRQSLGELIQGCRMLSEGSGRGGERRSPRLGLTVYGSPPLFTARLAAPHFTYDRPLLSPKGEALVIRKKEGFTETHSTRPFSLLPYLAELKGLGLDHAVVDIRGGQVDNRLLKELQERLTGTGRHAKLPTFNYLGRLE</sequence>
<feature type="compositionally biased region" description="Basic and acidic residues" evidence="1">
    <location>
        <begin position="440"/>
        <end position="456"/>
    </location>
</feature>
<keyword evidence="3" id="KW-1185">Reference proteome</keyword>
<dbReference type="Proteomes" id="UP000539642">
    <property type="component" value="Unassembled WGS sequence"/>
</dbReference>
<dbReference type="Pfam" id="PF01136">
    <property type="entry name" value="Peptidase_U32"/>
    <property type="match status" value="1"/>
</dbReference>
<feature type="region of interest" description="Disordered" evidence="1">
    <location>
        <begin position="440"/>
        <end position="466"/>
    </location>
</feature>
<comment type="caution">
    <text evidence="2">The sequence shown here is derived from an EMBL/GenBank/DDBJ whole genome shotgun (WGS) entry which is preliminary data.</text>
</comment>
<reference evidence="2 3" key="1">
    <citation type="submission" date="2020-08" db="EMBL/GenBank/DDBJ databases">
        <title>Genomic Encyclopedia of Type Strains, Phase IV (KMG-IV): sequencing the most valuable type-strain genomes for metagenomic binning, comparative biology and taxonomic classification.</title>
        <authorList>
            <person name="Goeker M."/>
        </authorList>
    </citation>
    <scope>NUCLEOTIDE SEQUENCE [LARGE SCALE GENOMIC DNA]</scope>
    <source>
        <strain evidence="2 3">DSM 28570</strain>
    </source>
</reference>
<name>A0A840V613_9BACT</name>
<dbReference type="PANTHER" id="PTHR30217:SF10">
    <property type="entry name" value="23S RRNA 5-HYDROXYCYTIDINE C2501 SYNTHASE"/>
    <property type="match status" value="1"/>
</dbReference>
<dbReference type="InterPro" id="IPR051454">
    <property type="entry name" value="RNA/ubiquinone_mod_enzymes"/>
</dbReference>
<keyword evidence="2" id="KW-0645">Protease</keyword>
<accession>A0A840V613</accession>
<proteinExistence type="predicted"/>
<dbReference type="RefSeq" id="WP_183352153.1">
    <property type="nucleotide sequence ID" value="NZ_JACHEO010000024.1"/>
</dbReference>
<dbReference type="PANTHER" id="PTHR30217">
    <property type="entry name" value="PEPTIDASE U32 FAMILY"/>
    <property type="match status" value="1"/>
</dbReference>
<dbReference type="EC" id="3.4.-.-" evidence="2"/>
<dbReference type="GO" id="GO:0008233">
    <property type="term" value="F:peptidase activity"/>
    <property type="evidence" value="ECO:0007669"/>
    <property type="project" value="UniProtKB-KW"/>
</dbReference>
<evidence type="ECO:0000256" key="1">
    <source>
        <dbReference type="SAM" id="MobiDB-lite"/>
    </source>
</evidence>
<dbReference type="AlphaFoldDB" id="A0A840V613"/>
<keyword evidence="2" id="KW-0378">Hydrolase</keyword>
<dbReference type="EMBL" id="JACHEO010000024">
    <property type="protein sequence ID" value="MBB5349350.1"/>
    <property type="molecule type" value="Genomic_DNA"/>
</dbReference>
<evidence type="ECO:0000313" key="3">
    <source>
        <dbReference type="Proteomes" id="UP000539642"/>
    </source>
</evidence>
<protein>
    <submittedName>
        <fullName evidence="2">Putative protease</fullName>
        <ecNumber evidence="2">3.4.-.-</ecNumber>
    </submittedName>
</protein>
<feature type="compositionally biased region" description="Low complexity" evidence="1">
    <location>
        <begin position="457"/>
        <end position="466"/>
    </location>
</feature>
<gene>
    <name evidence="2" type="ORF">HNQ81_003103</name>
</gene>